<comment type="caution">
    <text evidence="2">The sequence shown here is derived from an EMBL/GenBank/DDBJ whole genome shotgun (WGS) entry which is preliminary data.</text>
</comment>
<dbReference type="InterPro" id="IPR025582">
    <property type="entry name" value="YARHG_dom"/>
</dbReference>
<accession>A0ABS1HRB2</accession>
<dbReference type="InterPro" id="IPR038434">
    <property type="entry name" value="YARHG_sf"/>
</dbReference>
<reference evidence="2 3" key="1">
    <citation type="submission" date="2021-01" db="EMBL/GenBank/DDBJ databases">
        <title>Carboxyliciviraga sp.nov., isolated from coastal sediments.</title>
        <authorList>
            <person name="Lu D."/>
            <person name="Zhang T."/>
        </authorList>
    </citation>
    <scope>NUCLEOTIDE SEQUENCE [LARGE SCALE GENOMIC DNA]</scope>
    <source>
        <strain evidence="2 3">N1Y132</strain>
    </source>
</reference>
<dbReference type="Proteomes" id="UP000605676">
    <property type="component" value="Unassembled WGS sequence"/>
</dbReference>
<name>A0ABS1HRB2_9BACT</name>
<dbReference type="Gene3D" id="1.20.58.1690">
    <property type="match status" value="1"/>
</dbReference>
<protein>
    <submittedName>
        <fullName evidence="2">YARHG domain-containing protein</fullName>
    </submittedName>
</protein>
<keyword evidence="3" id="KW-1185">Reference proteome</keyword>
<sequence length="245" mass="28812">MRLINLTIIYCLVFSSAKSQDENYDSIPIDFPNNYVVDQWSPSAFDGSYVFYPDRTFVFIRGDHEQSWKIFDLGIWRIGKNEILIDIYKTVGIRGAGNIINPDCFYAANPDDYCMYEAYVKFEEWKDDLMTFEIKTLTYDYCSIDTCRKATSIEIDLNRYQLPGKYKVASCRLLKETDIAGLSTKQLRIMRNEIFARYGYSFKSEDLSNYFSSKEWYNPVSDNVDQYLTEVEKKNIKLIRKLEAK</sequence>
<dbReference type="Pfam" id="PF13308">
    <property type="entry name" value="YARHG"/>
    <property type="match status" value="1"/>
</dbReference>
<dbReference type="RefSeq" id="WP_200467267.1">
    <property type="nucleotide sequence ID" value="NZ_JAENRR010000148.1"/>
</dbReference>
<evidence type="ECO:0000259" key="1">
    <source>
        <dbReference type="SMART" id="SM01324"/>
    </source>
</evidence>
<dbReference type="SMART" id="SM01324">
    <property type="entry name" value="YARHG"/>
    <property type="match status" value="1"/>
</dbReference>
<dbReference type="EMBL" id="JAENRR010000148">
    <property type="protein sequence ID" value="MBK3520050.1"/>
    <property type="molecule type" value="Genomic_DNA"/>
</dbReference>
<feature type="domain" description="YARHG" evidence="1">
    <location>
        <begin position="166"/>
        <end position="244"/>
    </location>
</feature>
<evidence type="ECO:0000313" key="2">
    <source>
        <dbReference type="EMBL" id="MBK3520050.1"/>
    </source>
</evidence>
<evidence type="ECO:0000313" key="3">
    <source>
        <dbReference type="Proteomes" id="UP000605676"/>
    </source>
</evidence>
<organism evidence="2 3">
    <name type="scientific">Carboxylicivirga marina</name>
    <dbReference type="NCBI Taxonomy" id="2800988"/>
    <lineage>
        <taxon>Bacteria</taxon>
        <taxon>Pseudomonadati</taxon>
        <taxon>Bacteroidota</taxon>
        <taxon>Bacteroidia</taxon>
        <taxon>Marinilabiliales</taxon>
        <taxon>Marinilabiliaceae</taxon>
        <taxon>Carboxylicivirga</taxon>
    </lineage>
</organism>
<gene>
    <name evidence="2" type="ORF">JIV24_22150</name>
</gene>
<proteinExistence type="predicted"/>